<dbReference type="EMBL" id="LCQN01000003">
    <property type="protein sequence ID" value="KKW17465.1"/>
    <property type="molecule type" value="Genomic_DNA"/>
</dbReference>
<sequence length="105" mass="12514">MIKPRNKVKDILKRVCTACGVKMQILTFDNRTYTGGHFFGKVPLFRKKEWDKSLKAGVRKQRMGSILINVLKKDPKPYKFAENWECEKCYQRGWIVEKRYANRRT</sequence>
<reference evidence="1 2" key="1">
    <citation type="journal article" date="2015" name="Nature">
        <title>rRNA introns, odd ribosomes, and small enigmatic genomes across a large radiation of phyla.</title>
        <authorList>
            <person name="Brown C.T."/>
            <person name="Hug L.A."/>
            <person name="Thomas B.C."/>
            <person name="Sharon I."/>
            <person name="Castelle C.J."/>
            <person name="Singh A."/>
            <person name="Wilkins M.J."/>
            <person name="Williams K.H."/>
            <person name="Banfield J.F."/>
        </authorList>
    </citation>
    <scope>NUCLEOTIDE SEQUENCE [LARGE SCALE GENOMIC DNA]</scope>
</reference>
<gene>
    <name evidence="1" type="ORF">UY58_C0003G0042</name>
</gene>
<protein>
    <submittedName>
        <fullName evidence="1">Uncharacterized protein</fullName>
    </submittedName>
</protein>
<organism evidence="1 2">
    <name type="scientific">Candidatus Magasanikbacteria bacterium GW2011_GWA2_50_22</name>
    <dbReference type="NCBI Taxonomy" id="1619043"/>
    <lineage>
        <taxon>Bacteria</taxon>
        <taxon>Candidatus Magasanikiibacteriota</taxon>
    </lineage>
</organism>
<comment type="caution">
    <text evidence="1">The sequence shown here is derived from an EMBL/GenBank/DDBJ whole genome shotgun (WGS) entry which is preliminary data.</text>
</comment>
<dbReference type="Proteomes" id="UP000033982">
    <property type="component" value="Unassembled WGS sequence"/>
</dbReference>
<accession>A0A0G1WFP9</accession>
<evidence type="ECO:0000313" key="2">
    <source>
        <dbReference type="Proteomes" id="UP000033982"/>
    </source>
</evidence>
<evidence type="ECO:0000313" key="1">
    <source>
        <dbReference type="EMBL" id="KKW17465.1"/>
    </source>
</evidence>
<proteinExistence type="predicted"/>
<name>A0A0G1WFP9_9BACT</name>
<dbReference type="AlphaFoldDB" id="A0A0G1WFP9"/>